<feature type="region of interest" description="Disordered" evidence="1">
    <location>
        <begin position="15"/>
        <end position="57"/>
    </location>
</feature>
<evidence type="ECO:0000313" key="2">
    <source>
        <dbReference type="EMBL" id="KKM79861.1"/>
    </source>
</evidence>
<protein>
    <submittedName>
        <fullName evidence="2">Uncharacterized protein</fullName>
    </submittedName>
</protein>
<dbReference type="EMBL" id="LAZR01008276">
    <property type="protein sequence ID" value="KKM79861.1"/>
    <property type="molecule type" value="Genomic_DNA"/>
</dbReference>
<reference evidence="2" key="1">
    <citation type="journal article" date="2015" name="Nature">
        <title>Complex archaea that bridge the gap between prokaryotes and eukaryotes.</title>
        <authorList>
            <person name="Spang A."/>
            <person name="Saw J.H."/>
            <person name="Jorgensen S.L."/>
            <person name="Zaremba-Niedzwiedzka K."/>
            <person name="Martijn J."/>
            <person name="Lind A.E."/>
            <person name="van Eijk R."/>
            <person name="Schleper C."/>
            <person name="Guy L."/>
            <person name="Ettema T.J."/>
        </authorList>
    </citation>
    <scope>NUCLEOTIDE SEQUENCE</scope>
</reference>
<organism evidence="2">
    <name type="scientific">marine sediment metagenome</name>
    <dbReference type="NCBI Taxonomy" id="412755"/>
    <lineage>
        <taxon>unclassified sequences</taxon>
        <taxon>metagenomes</taxon>
        <taxon>ecological metagenomes</taxon>
    </lineage>
</organism>
<proteinExistence type="predicted"/>
<dbReference type="AlphaFoldDB" id="A0A0F9KYH3"/>
<comment type="caution">
    <text evidence="2">The sequence shown here is derived from an EMBL/GenBank/DDBJ whole genome shotgun (WGS) entry which is preliminary data.</text>
</comment>
<accession>A0A0F9KYH3</accession>
<feature type="compositionally biased region" description="Basic and acidic residues" evidence="1">
    <location>
        <begin position="34"/>
        <end position="54"/>
    </location>
</feature>
<gene>
    <name evidence="2" type="ORF">LCGC14_1345690</name>
</gene>
<feature type="compositionally biased region" description="Polar residues" evidence="1">
    <location>
        <begin position="15"/>
        <end position="31"/>
    </location>
</feature>
<name>A0A0F9KYH3_9ZZZZ</name>
<evidence type="ECO:0000256" key="1">
    <source>
        <dbReference type="SAM" id="MobiDB-lite"/>
    </source>
</evidence>
<sequence length="134" mass="14867">MAVGTITINLNFFTPKQRNNPKQKPNQWTEQSEGENRIQRMEKPQTPDRWKDSKGSTLPDVGVFERIGVRTGLLRTASGGPGAWHDVAATARAIEGKAAWPAGAGRRRAAPGCGWRRAARELVEETAYERSERP</sequence>